<dbReference type="STRING" id="694427.Palpr_2990"/>
<dbReference type="eggNOG" id="COG0249">
    <property type="taxonomic scope" value="Bacteria"/>
</dbReference>
<dbReference type="KEGG" id="ppn:Palpr_2990"/>
<feature type="transmembrane region" description="Helical" evidence="4">
    <location>
        <begin position="327"/>
        <end position="346"/>
    </location>
</feature>
<name>E4T0Q5_PALPW</name>
<keyword evidence="4" id="KW-0472">Membrane</keyword>
<dbReference type="SUPFAM" id="SSF52540">
    <property type="entry name" value="P-loop containing nucleoside triphosphate hydrolases"/>
    <property type="match status" value="1"/>
</dbReference>
<dbReference type="GO" id="GO:0140664">
    <property type="term" value="F:ATP-dependent DNA damage sensor activity"/>
    <property type="evidence" value="ECO:0007669"/>
    <property type="project" value="InterPro"/>
</dbReference>
<keyword evidence="3" id="KW-0238">DNA-binding</keyword>
<dbReference type="Proteomes" id="UP000008718">
    <property type="component" value="Chromosome"/>
</dbReference>
<dbReference type="AlphaFoldDB" id="E4T0Q5"/>
<evidence type="ECO:0000256" key="4">
    <source>
        <dbReference type="SAM" id="Phobius"/>
    </source>
</evidence>
<dbReference type="InterPro" id="IPR000432">
    <property type="entry name" value="DNA_mismatch_repair_MutS_C"/>
</dbReference>
<evidence type="ECO:0000313" key="6">
    <source>
        <dbReference type="EMBL" id="ADQ81119.1"/>
    </source>
</evidence>
<feature type="transmembrane region" description="Helical" evidence="4">
    <location>
        <begin position="56"/>
        <end position="74"/>
    </location>
</feature>
<dbReference type="InterPro" id="IPR027417">
    <property type="entry name" value="P-loop_NTPase"/>
</dbReference>
<evidence type="ECO:0000259" key="5">
    <source>
        <dbReference type="SMART" id="SM00534"/>
    </source>
</evidence>
<dbReference type="GO" id="GO:0005829">
    <property type="term" value="C:cytosol"/>
    <property type="evidence" value="ECO:0007669"/>
    <property type="project" value="TreeGrafter"/>
</dbReference>
<gene>
    <name evidence="6" type="ordered locus">Palpr_2990</name>
</gene>
<dbReference type="GO" id="GO:0005524">
    <property type="term" value="F:ATP binding"/>
    <property type="evidence" value="ECO:0007669"/>
    <property type="project" value="UniProtKB-KW"/>
</dbReference>
<keyword evidence="1" id="KW-0547">Nucleotide-binding</keyword>
<dbReference type="GO" id="GO:0006298">
    <property type="term" value="P:mismatch repair"/>
    <property type="evidence" value="ECO:0007669"/>
    <property type="project" value="InterPro"/>
</dbReference>
<dbReference type="InterPro" id="IPR036187">
    <property type="entry name" value="DNA_mismatch_repair_MutS_sf"/>
</dbReference>
<keyword evidence="7" id="KW-1185">Reference proteome</keyword>
<dbReference type="Gene3D" id="3.40.50.300">
    <property type="entry name" value="P-loop containing nucleotide triphosphate hydrolases"/>
    <property type="match status" value="1"/>
</dbReference>
<feature type="transmembrane region" description="Helical" evidence="4">
    <location>
        <begin position="32"/>
        <end position="50"/>
    </location>
</feature>
<proteinExistence type="predicted"/>
<dbReference type="HOGENOM" id="CLU_030717_0_0_10"/>
<evidence type="ECO:0000256" key="1">
    <source>
        <dbReference type="ARBA" id="ARBA00022741"/>
    </source>
</evidence>
<evidence type="ECO:0000256" key="2">
    <source>
        <dbReference type="ARBA" id="ARBA00022840"/>
    </source>
</evidence>
<dbReference type="Gene3D" id="1.10.1420.10">
    <property type="match status" value="1"/>
</dbReference>
<dbReference type="PANTHER" id="PTHR11361:SF99">
    <property type="entry name" value="DNA MISMATCH REPAIR PROTEIN"/>
    <property type="match status" value="1"/>
</dbReference>
<reference key="1">
    <citation type="submission" date="2010-11" db="EMBL/GenBank/DDBJ databases">
        <title>The complete genome of Paludibacter propionicigenes DSM 17365.</title>
        <authorList>
            <consortium name="US DOE Joint Genome Institute (JGI-PGF)"/>
            <person name="Lucas S."/>
            <person name="Copeland A."/>
            <person name="Lapidus A."/>
            <person name="Bruce D."/>
            <person name="Goodwin L."/>
            <person name="Pitluck S."/>
            <person name="Kyrpides N."/>
            <person name="Mavromatis K."/>
            <person name="Ivanova N."/>
            <person name="Munk A.C."/>
            <person name="Brettin T."/>
            <person name="Detter J.C."/>
            <person name="Han C."/>
            <person name="Tapia R."/>
            <person name="Land M."/>
            <person name="Hauser L."/>
            <person name="Markowitz V."/>
            <person name="Cheng J.-F."/>
            <person name="Hugenholtz P."/>
            <person name="Woyke T."/>
            <person name="Wu D."/>
            <person name="Gronow S."/>
            <person name="Wellnitz S."/>
            <person name="Brambilla E."/>
            <person name="Klenk H.-P."/>
            <person name="Eisen J.A."/>
        </authorList>
    </citation>
    <scope>NUCLEOTIDE SEQUENCE</scope>
    <source>
        <strain>WB4</strain>
    </source>
</reference>
<dbReference type="GO" id="GO:0030983">
    <property type="term" value="F:mismatched DNA binding"/>
    <property type="evidence" value="ECO:0007669"/>
    <property type="project" value="InterPro"/>
</dbReference>
<evidence type="ECO:0000256" key="3">
    <source>
        <dbReference type="ARBA" id="ARBA00023125"/>
    </source>
</evidence>
<reference evidence="6 7" key="2">
    <citation type="journal article" date="2011" name="Stand. Genomic Sci.">
        <title>Complete genome sequence of Paludibacter propionicigenes type strain (WB4).</title>
        <authorList>
            <person name="Gronow S."/>
            <person name="Munk C."/>
            <person name="Lapidus A."/>
            <person name="Nolan M."/>
            <person name="Lucas S."/>
            <person name="Hammon N."/>
            <person name="Deshpande S."/>
            <person name="Cheng J.F."/>
            <person name="Tapia R."/>
            <person name="Han C."/>
            <person name="Goodwin L."/>
            <person name="Pitluck S."/>
            <person name="Liolios K."/>
            <person name="Ivanova N."/>
            <person name="Mavromatis K."/>
            <person name="Mikhailova N."/>
            <person name="Pati A."/>
            <person name="Chen A."/>
            <person name="Palaniappan K."/>
            <person name="Land M."/>
            <person name="Hauser L."/>
            <person name="Chang Y.J."/>
            <person name="Jeffries C.D."/>
            <person name="Brambilla E."/>
            <person name="Rohde M."/>
            <person name="Goker M."/>
            <person name="Detter J.C."/>
            <person name="Woyke T."/>
            <person name="Bristow J."/>
            <person name="Eisen J.A."/>
            <person name="Markowitz V."/>
            <person name="Hugenholtz P."/>
            <person name="Kyrpides N.C."/>
            <person name="Klenk H.P."/>
        </authorList>
    </citation>
    <scope>NUCLEOTIDE SEQUENCE [LARGE SCALE GENOMIC DNA]</scope>
    <source>
        <strain evidence="7">DSM 17365 / JCM 13257 / WB4</strain>
    </source>
</reference>
<evidence type="ECO:0000313" key="7">
    <source>
        <dbReference type="Proteomes" id="UP000008718"/>
    </source>
</evidence>
<dbReference type="PANTHER" id="PTHR11361">
    <property type="entry name" value="DNA MISMATCH REPAIR PROTEIN MUTS FAMILY MEMBER"/>
    <property type="match status" value="1"/>
</dbReference>
<keyword evidence="2" id="KW-0067">ATP-binding</keyword>
<sequence length="599" mass="67791">MTSCSPIAYYQNRITTLEDEYKRLKKRSRMYSLVRFCLFTSFAGSLYLLFKTDYIVLPLIVAIVSLSFFVLYIVRYNRLEGTIARLSSKIQINRDELLYLDYNFSDRNAGEKYATLNPSLSADFDLFGKGSLYQYISRCYTQKGSDILAQKLSNPDKDPELIKEKQGAIHELCENNEFVQNFLSISRFIQGDVTESVLQGWMDETAKDFTAIRIVAIVLGAVNIVCTLLSAFADVPWTLPGLTVTISLAFVTFHSKKILKIHSQLISIANHLENYIAAFALTEEQSFQSAHLQSLKKSLTLNDSTASQTLGALHRILAVFEIRQNKLLSFLLNAFILFDIHLFYSFSHWKLRFNSNTSVWFGAFHEMETLISFATFAFNNAEHVAYPAISSDGFCVEAQEMGHPLLNQRVRVNNTFSMSGMPSVLIITGANMAGKSTFLRTVGVNLILGMNGAPVVAESFTFTPCDIFSCLKIQDSLINNESYFYAELLRLKEIIEHTQKHPKTLVILDEILRGTNTKDKQTGSLGFLEKLIHLNVPVIVATHDLIIGDLEQKYPGIAVNRCFEVELVDDQLYFDYKLKKGVSQKLNASFLLKKMEIID</sequence>
<keyword evidence="4" id="KW-0812">Transmembrane</keyword>
<organism evidence="6 7">
    <name type="scientific">Paludibacter propionicigenes (strain DSM 17365 / JCM 13257 / WB4)</name>
    <dbReference type="NCBI Taxonomy" id="694427"/>
    <lineage>
        <taxon>Bacteria</taxon>
        <taxon>Pseudomonadati</taxon>
        <taxon>Bacteroidota</taxon>
        <taxon>Bacteroidia</taxon>
        <taxon>Bacteroidales</taxon>
        <taxon>Paludibacteraceae</taxon>
        <taxon>Paludibacter</taxon>
    </lineage>
</organism>
<dbReference type="InterPro" id="IPR045076">
    <property type="entry name" value="MutS"/>
</dbReference>
<protein>
    <submittedName>
        <fullName evidence="6">DNA mismatch repair protein MutS domain protein</fullName>
    </submittedName>
</protein>
<feature type="transmembrane region" description="Helical" evidence="4">
    <location>
        <begin position="211"/>
        <end position="231"/>
    </location>
</feature>
<accession>E4T0Q5</accession>
<dbReference type="RefSeq" id="WP_013446488.1">
    <property type="nucleotide sequence ID" value="NC_014734.1"/>
</dbReference>
<dbReference type="EMBL" id="CP002345">
    <property type="protein sequence ID" value="ADQ81119.1"/>
    <property type="molecule type" value="Genomic_DNA"/>
</dbReference>
<dbReference type="Pfam" id="PF00488">
    <property type="entry name" value="MutS_V"/>
    <property type="match status" value="1"/>
</dbReference>
<dbReference type="OrthoDB" id="9802448at2"/>
<keyword evidence="4" id="KW-1133">Transmembrane helix</keyword>
<dbReference type="SMART" id="SM00534">
    <property type="entry name" value="MUTSac"/>
    <property type="match status" value="1"/>
</dbReference>
<dbReference type="SUPFAM" id="SSF48334">
    <property type="entry name" value="DNA repair protein MutS, domain III"/>
    <property type="match status" value="1"/>
</dbReference>
<feature type="domain" description="DNA mismatch repair proteins mutS family" evidence="5">
    <location>
        <begin position="422"/>
        <end position="599"/>
    </location>
</feature>
<feature type="transmembrane region" description="Helical" evidence="4">
    <location>
        <begin position="237"/>
        <end position="255"/>
    </location>
</feature>